<comment type="subcellular location">
    <subcellularLocation>
        <location evidence="6">Cell outer membrane</location>
        <topology evidence="6">Lipid-anchor</topology>
    </subcellularLocation>
</comment>
<dbReference type="PANTHER" id="PTHR30329:SF21">
    <property type="entry name" value="LIPOPROTEIN YIAD-RELATED"/>
    <property type="match status" value="1"/>
</dbReference>
<evidence type="ECO:0000256" key="3">
    <source>
        <dbReference type="ARBA" id="ARBA00023139"/>
    </source>
</evidence>
<dbReference type="CDD" id="cd07185">
    <property type="entry name" value="OmpA_C-like"/>
    <property type="match status" value="1"/>
</dbReference>
<feature type="domain" description="OmpA-like" evidence="7">
    <location>
        <begin position="118"/>
        <end position="235"/>
    </location>
</feature>
<dbReference type="InterPro" id="IPR050330">
    <property type="entry name" value="Bact_OuterMem_StrucFunc"/>
</dbReference>
<keyword evidence="2 6" id="KW-0472">Membrane</keyword>
<dbReference type="PROSITE" id="PS51123">
    <property type="entry name" value="OMPA_2"/>
    <property type="match status" value="1"/>
</dbReference>
<organism evidence="8 9">
    <name type="scientific">Candidatus Criblamydia sequanensis CRIB-18</name>
    <dbReference type="NCBI Taxonomy" id="1437425"/>
    <lineage>
        <taxon>Bacteria</taxon>
        <taxon>Pseudomonadati</taxon>
        <taxon>Chlamydiota</taxon>
        <taxon>Chlamydiia</taxon>
        <taxon>Parachlamydiales</taxon>
        <taxon>Candidatus Criblamydiaceae</taxon>
        <taxon>Candidatus Criblamydia</taxon>
    </lineage>
</organism>
<dbReference type="SUPFAM" id="SSF103088">
    <property type="entry name" value="OmpA-like"/>
    <property type="match status" value="1"/>
</dbReference>
<dbReference type="Pfam" id="PF00691">
    <property type="entry name" value="OmpA"/>
    <property type="match status" value="1"/>
</dbReference>
<evidence type="ECO:0000256" key="5">
    <source>
        <dbReference type="ARBA" id="ARBA00023288"/>
    </source>
</evidence>
<accession>A0A090D2E7</accession>
<keyword evidence="4 6" id="KW-0998">Cell outer membrane</keyword>
<keyword evidence="3 6" id="KW-0564">Palmitate</keyword>
<name>A0A090D2E7_9BACT</name>
<keyword evidence="1 6" id="KW-0732">Signal</keyword>
<dbReference type="OrthoDB" id="9809164at2"/>
<dbReference type="EMBL" id="CCEJ010000008">
    <property type="protein sequence ID" value="CDR34600.1"/>
    <property type="molecule type" value="Genomic_DNA"/>
</dbReference>
<proteinExistence type="inferred from homology"/>
<evidence type="ECO:0000256" key="2">
    <source>
        <dbReference type="ARBA" id="ARBA00023136"/>
    </source>
</evidence>
<dbReference type="GO" id="GO:0051301">
    <property type="term" value="P:cell division"/>
    <property type="evidence" value="ECO:0007669"/>
    <property type="project" value="InterPro"/>
</dbReference>
<dbReference type="Proteomes" id="UP000031552">
    <property type="component" value="Unassembled WGS sequence"/>
</dbReference>
<dbReference type="AlphaFoldDB" id="A0A090D2E7"/>
<dbReference type="Gene3D" id="3.30.1330.60">
    <property type="entry name" value="OmpA-like domain"/>
    <property type="match status" value="1"/>
</dbReference>
<dbReference type="InterPro" id="IPR036737">
    <property type="entry name" value="OmpA-like_sf"/>
</dbReference>
<dbReference type="PANTHER" id="PTHR30329">
    <property type="entry name" value="STATOR ELEMENT OF FLAGELLAR MOTOR COMPLEX"/>
    <property type="match status" value="1"/>
</dbReference>
<evidence type="ECO:0000259" key="7">
    <source>
        <dbReference type="PROSITE" id="PS51123"/>
    </source>
</evidence>
<dbReference type="PROSITE" id="PS51257">
    <property type="entry name" value="PROKAR_LIPOPROTEIN"/>
    <property type="match status" value="1"/>
</dbReference>
<dbReference type="InterPro" id="IPR006665">
    <property type="entry name" value="OmpA-like"/>
</dbReference>
<dbReference type="InterPro" id="IPR006664">
    <property type="entry name" value="OMP_bac"/>
</dbReference>
<dbReference type="GO" id="GO:0009279">
    <property type="term" value="C:cell outer membrane"/>
    <property type="evidence" value="ECO:0007669"/>
    <property type="project" value="UniProtKB-SubCell"/>
</dbReference>
<evidence type="ECO:0000256" key="1">
    <source>
        <dbReference type="ARBA" id="ARBA00022729"/>
    </source>
</evidence>
<evidence type="ECO:0000256" key="6">
    <source>
        <dbReference type="HAMAP-Rule" id="MF_02204"/>
    </source>
</evidence>
<sequence length="235" mass="26355">MSKIIQFLVLPCLLLQVMTSCCRTTEEVFDDTKTASRHIRNGFSSLGGKHGDSRQISCRDDFYAVQDFSYENDFIPLNDVEFGNEVAFADSPVYHSKLSPGESGSSIPGIGSFRNPSTIPEAASVFQNVQFGYDSNLIKGEANLACLRRIAHYMKQHPNVYVFIEGHCDERGPEAYNLALGARRSNAVRTYLINEGVNGNNLFTISYGKERPLAYGHDDQSRAVNRRAEFKIYFQ</sequence>
<comment type="similarity">
    <text evidence="6">Belongs to the Pal lipoprotein family.</text>
</comment>
<evidence type="ECO:0000256" key="4">
    <source>
        <dbReference type="ARBA" id="ARBA00023237"/>
    </source>
</evidence>
<dbReference type="InterPro" id="IPR039001">
    <property type="entry name" value="Pal"/>
</dbReference>
<evidence type="ECO:0000313" key="8">
    <source>
        <dbReference type="EMBL" id="CDR34600.1"/>
    </source>
</evidence>
<dbReference type="RefSeq" id="WP_041018105.1">
    <property type="nucleotide sequence ID" value="NZ_CCEJ010000008.1"/>
</dbReference>
<comment type="caution">
    <text evidence="8">The sequence shown here is derived from an EMBL/GenBank/DDBJ whole genome shotgun (WGS) entry which is preliminary data.</text>
</comment>
<gene>
    <name evidence="6 8" type="primary">pal</name>
    <name evidence="8" type="ORF">CSEC_1791</name>
</gene>
<dbReference type="STRING" id="1437425.CSEC_1791"/>
<reference evidence="8" key="2">
    <citation type="submission" date="2014-09" db="EMBL/GenBank/DDBJ databases">
        <title>Criblamydia sequanensis harbors a mega-plasmid encoding arsenite resistance.</title>
        <authorList>
            <person name="Bertelli C."/>
            <person name="Goesmann A."/>
            <person name="Greub G."/>
        </authorList>
    </citation>
    <scope>NUCLEOTIDE SEQUENCE [LARGE SCALE GENOMIC DNA]</scope>
    <source>
        <strain evidence="8">CRIB-18</strain>
    </source>
</reference>
<dbReference type="eggNOG" id="COG2885">
    <property type="taxonomic scope" value="Bacteria"/>
</dbReference>
<keyword evidence="9" id="KW-1185">Reference proteome</keyword>
<protein>
    <recommendedName>
        <fullName evidence="6">Peptidoglycan-associated lipoprotein</fullName>
        <shortName evidence="6">PAL</shortName>
    </recommendedName>
</protein>
<dbReference type="PRINTS" id="PR01021">
    <property type="entry name" value="OMPADOMAIN"/>
</dbReference>
<dbReference type="HAMAP" id="MF_02204">
    <property type="entry name" value="Pal"/>
    <property type="match status" value="1"/>
</dbReference>
<reference evidence="8" key="1">
    <citation type="submission" date="2013-12" db="EMBL/GenBank/DDBJ databases">
        <authorList>
            <person name="Linke B."/>
        </authorList>
    </citation>
    <scope>NUCLEOTIDE SEQUENCE [LARGE SCALE GENOMIC DNA]</scope>
    <source>
        <strain evidence="8">CRIB-18</strain>
    </source>
</reference>
<evidence type="ECO:0000313" key="9">
    <source>
        <dbReference type="Proteomes" id="UP000031552"/>
    </source>
</evidence>
<keyword evidence="5 6" id="KW-0449">Lipoprotein</keyword>